<dbReference type="RefSeq" id="WP_343844238.1">
    <property type="nucleotide sequence ID" value="NZ_BAAAEI010000007.1"/>
</dbReference>
<dbReference type="CDD" id="cd04179">
    <property type="entry name" value="DPM_DPG-synthase_like"/>
    <property type="match status" value="1"/>
</dbReference>
<dbReference type="Pfam" id="PF00535">
    <property type="entry name" value="Glycos_transf_2"/>
    <property type="match status" value="1"/>
</dbReference>
<organism evidence="2 3">
    <name type="scientific">Bowmanella denitrificans</name>
    <dbReference type="NCBI Taxonomy" id="366582"/>
    <lineage>
        <taxon>Bacteria</taxon>
        <taxon>Pseudomonadati</taxon>
        <taxon>Pseudomonadota</taxon>
        <taxon>Gammaproteobacteria</taxon>
        <taxon>Alteromonadales</taxon>
        <taxon>Alteromonadaceae</taxon>
        <taxon>Bowmanella</taxon>
    </lineage>
</organism>
<gene>
    <name evidence="2" type="ORF">GCM10009092_17450</name>
</gene>
<dbReference type="SUPFAM" id="SSF53448">
    <property type="entry name" value="Nucleotide-diphospho-sugar transferases"/>
    <property type="match status" value="1"/>
</dbReference>
<evidence type="ECO:0000313" key="3">
    <source>
        <dbReference type="Proteomes" id="UP001501757"/>
    </source>
</evidence>
<reference evidence="3" key="1">
    <citation type="journal article" date="2019" name="Int. J. Syst. Evol. Microbiol.">
        <title>The Global Catalogue of Microorganisms (GCM) 10K type strain sequencing project: providing services to taxonomists for standard genome sequencing and annotation.</title>
        <authorList>
            <consortium name="The Broad Institute Genomics Platform"/>
            <consortium name="The Broad Institute Genome Sequencing Center for Infectious Disease"/>
            <person name="Wu L."/>
            <person name="Ma J."/>
        </authorList>
    </citation>
    <scope>NUCLEOTIDE SEQUENCE [LARGE SCALE GENOMIC DNA]</scope>
    <source>
        <strain evidence="3">JCM 13378</strain>
    </source>
</reference>
<dbReference type="Proteomes" id="UP001501757">
    <property type="component" value="Unassembled WGS sequence"/>
</dbReference>
<protein>
    <submittedName>
        <fullName evidence="2">Glycosyltransferase family 2 protein</fullName>
    </submittedName>
</protein>
<comment type="caution">
    <text evidence="2">The sequence shown here is derived from an EMBL/GenBank/DDBJ whole genome shotgun (WGS) entry which is preliminary data.</text>
</comment>
<evidence type="ECO:0000313" key="2">
    <source>
        <dbReference type="EMBL" id="GAA0353583.1"/>
    </source>
</evidence>
<sequence length="239" mass="25962">MFGVGSIKTAIVIPAKNESASIAGVLADIHKNTGLPVILVDDGSTDQTACIAKAAGASVLAHCESKGAWIAMQTGMRYAWRQGYRRVITMDADGQHLAGEIAKLREVEAKAQVIVGASSLRGGLLRQFARALFRRIGGLSVRDLTSGFRLYNAEALMLLVSSRASYLEYQDVGVLLFIKSAGLSVYEVEVEMNERADGKSRIFSSWFKVGYYMASTLLLSFAKSMPDKNARRVTAEDEK</sequence>
<dbReference type="InterPro" id="IPR050256">
    <property type="entry name" value="Glycosyltransferase_2"/>
</dbReference>
<accession>A0ABP3GSU4</accession>
<name>A0ABP3GSU4_9ALTE</name>
<dbReference type="InterPro" id="IPR001173">
    <property type="entry name" value="Glyco_trans_2-like"/>
</dbReference>
<dbReference type="EMBL" id="BAAAEI010000007">
    <property type="protein sequence ID" value="GAA0353583.1"/>
    <property type="molecule type" value="Genomic_DNA"/>
</dbReference>
<dbReference type="PANTHER" id="PTHR48090">
    <property type="entry name" value="UNDECAPRENYL-PHOSPHATE 4-DEOXY-4-FORMAMIDO-L-ARABINOSE TRANSFERASE-RELATED"/>
    <property type="match status" value="1"/>
</dbReference>
<proteinExistence type="predicted"/>
<dbReference type="PANTHER" id="PTHR48090:SF7">
    <property type="entry name" value="RFBJ PROTEIN"/>
    <property type="match status" value="1"/>
</dbReference>
<keyword evidence="3" id="KW-1185">Reference proteome</keyword>
<feature type="domain" description="Glycosyltransferase 2-like" evidence="1">
    <location>
        <begin position="11"/>
        <end position="123"/>
    </location>
</feature>
<dbReference type="InterPro" id="IPR029044">
    <property type="entry name" value="Nucleotide-diphossugar_trans"/>
</dbReference>
<evidence type="ECO:0000259" key="1">
    <source>
        <dbReference type="Pfam" id="PF00535"/>
    </source>
</evidence>
<dbReference type="Gene3D" id="3.90.550.10">
    <property type="entry name" value="Spore Coat Polysaccharide Biosynthesis Protein SpsA, Chain A"/>
    <property type="match status" value="1"/>
</dbReference>